<evidence type="ECO:0000313" key="2">
    <source>
        <dbReference type="EMBL" id="KAJ9559048.1"/>
    </source>
</evidence>
<dbReference type="InterPro" id="IPR004158">
    <property type="entry name" value="DUF247_pln"/>
</dbReference>
<keyword evidence="1" id="KW-0812">Transmembrane</keyword>
<dbReference type="Pfam" id="PF03140">
    <property type="entry name" value="DUF247"/>
    <property type="match status" value="1"/>
</dbReference>
<dbReference type="Proteomes" id="UP001172457">
    <property type="component" value="Chromosome 3"/>
</dbReference>
<feature type="transmembrane region" description="Helical" evidence="1">
    <location>
        <begin position="417"/>
        <end position="444"/>
    </location>
</feature>
<reference evidence="2" key="1">
    <citation type="submission" date="2023-03" db="EMBL/GenBank/DDBJ databases">
        <title>Chromosome-scale reference genome and RAD-based genetic map of yellow starthistle (Centaurea solstitialis) reveal putative structural variation and QTLs associated with invader traits.</title>
        <authorList>
            <person name="Reatini B."/>
            <person name="Cang F.A."/>
            <person name="Jiang Q."/>
            <person name="Mckibben M.T.W."/>
            <person name="Barker M.S."/>
            <person name="Rieseberg L.H."/>
            <person name="Dlugosch K.M."/>
        </authorList>
    </citation>
    <scope>NUCLEOTIDE SEQUENCE</scope>
    <source>
        <strain evidence="2">CAN-66</strain>
        <tissue evidence="2">Leaf</tissue>
    </source>
</reference>
<organism evidence="2 3">
    <name type="scientific">Centaurea solstitialis</name>
    <name type="common">yellow star-thistle</name>
    <dbReference type="NCBI Taxonomy" id="347529"/>
    <lineage>
        <taxon>Eukaryota</taxon>
        <taxon>Viridiplantae</taxon>
        <taxon>Streptophyta</taxon>
        <taxon>Embryophyta</taxon>
        <taxon>Tracheophyta</taxon>
        <taxon>Spermatophyta</taxon>
        <taxon>Magnoliopsida</taxon>
        <taxon>eudicotyledons</taxon>
        <taxon>Gunneridae</taxon>
        <taxon>Pentapetalae</taxon>
        <taxon>asterids</taxon>
        <taxon>campanulids</taxon>
        <taxon>Asterales</taxon>
        <taxon>Asteraceae</taxon>
        <taxon>Carduoideae</taxon>
        <taxon>Cardueae</taxon>
        <taxon>Centaureinae</taxon>
        <taxon>Centaurea</taxon>
    </lineage>
</organism>
<proteinExistence type="predicted"/>
<accession>A0AA38TDQ0</accession>
<protein>
    <submittedName>
        <fullName evidence="2">Uncharacterized protein</fullName>
    </submittedName>
</protein>
<name>A0AA38TDQ0_9ASTR</name>
<comment type="caution">
    <text evidence="2">The sequence shown here is derived from an EMBL/GenBank/DDBJ whole genome shotgun (WGS) entry which is preliminary data.</text>
</comment>
<keyword evidence="1" id="KW-1133">Transmembrane helix</keyword>
<sequence>MAIDPQESDHQHPITIWEVNRDRLTSMHHKLSDTPKLLSVAAGRTTCSIFKVPQTLTAVNGASYRPHIVSVGPFHHGGENLEMIQEHKWRFLRHLLNRAQPKLGLTLEDLLKAVQPLEAKARECYSETIGYTTDEFIEMLVLDGCFVIELFRKIGGVVGFDDHDPLITMSWIFSFFLRDLIRLENQIPFFVLQRLFDLTKMEGESSETLVTLALGFFNYALQRPENVIKKYKNVEAKHLLDLLRLTVLPPEIGAAGRPENRPPPHVIHSISKLRRAGIRLKTWEAESFLSVDFKNGVIHMPAIVIDDFMSAFLLNSVAFEQCHSGCSKHVTTYVTLLDCLINTSRDVGMLCDWNIVENYLGTDAEVATFINNMGKDISFDIDSCYLARLFDDVNRHYRSGWHVQWASFRYTYFDTPWSFISAMAALILLILTVAQTIYTVLGYVRPSRD</sequence>
<dbReference type="AlphaFoldDB" id="A0AA38TDQ0"/>
<evidence type="ECO:0000313" key="3">
    <source>
        <dbReference type="Proteomes" id="UP001172457"/>
    </source>
</evidence>
<dbReference type="PANTHER" id="PTHR31170">
    <property type="entry name" value="BNAC04G53230D PROTEIN"/>
    <property type="match status" value="1"/>
</dbReference>
<keyword evidence="3" id="KW-1185">Reference proteome</keyword>
<evidence type="ECO:0000256" key="1">
    <source>
        <dbReference type="SAM" id="Phobius"/>
    </source>
</evidence>
<dbReference type="EMBL" id="JARYMX010000003">
    <property type="protein sequence ID" value="KAJ9559048.1"/>
    <property type="molecule type" value="Genomic_DNA"/>
</dbReference>
<dbReference type="PANTHER" id="PTHR31170:SF21">
    <property type="match status" value="1"/>
</dbReference>
<keyword evidence="1" id="KW-0472">Membrane</keyword>
<gene>
    <name evidence="2" type="ORF">OSB04_013662</name>
</gene>